<dbReference type="SUPFAM" id="SSF161098">
    <property type="entry name" value="MetI-like"/>
    <property type="match status" value="1"/>
</dbReference>
<protein>
    <submittedName>
        <fullName evidence="9">ABC transporter permease</fullName>
    </submittedName>
</protein>
<keyword evidence="4 7" id="KW-0812">Transmembrane</keyword>
<comment type="subcellular location">
    <subcellularLocation>
        <location evidence="1 7">Cell membrane</location>
        <topology evidence="1 7">Multi-pass membrane protein</topology>
    </subcellularLocation>
</comment>
<evidence type="ECO:0000313" key="10">
    <source>
        <dbReference type="Proteomes" id="UP000011566"/>
    </source>
</evidence>
<dbReference type="GO" id="GO:0055085">
    <property type="term" value="P:transmembrane transport"/>
    <property type="evidence" value="ECO:0007669"/>
    <property type="project" value="InterPro"/>
</dbReference>
<dbReference type="AlphaFoldDB" id="M0LYQ1"/>
<dbReference type="PATRIC" id="fig|1132509.6.peg.2068"/>
<keyword evidence="3" id="KW-1003">Cell membrane</keyword>
<dbReference type="RefSeq" id="WP_007693132.1">
    <property type="nucleotide sequence ID" value="NZ_AJRK01000426.1"/>
</dbReference>
<dbReference type="InterPro" id="IPR000515">
    <property type="entry name" value="MetI-like"/>
</dbReference>
<feature type="transmembrane region" description="Helical" evidence="7">
    <location>
        <begin position="126"/>
        <end position="147"/>
    </location>
</feature>
<feature type="transmembrane region" description="Helical" evidence="7">
    <location>
        <begin position="104"/>
        <end position="120"/>
    </location>
</feature>
<comment type="caution">
    <text evidence="9">The sequence shown here is derived from an EMBL/GenBank/DDBJ whole genome shotgun (WGS) entry which is preliminary data.</text>
</comment>
<dbReference type="CDD" id="cd06261">
    <property type="entry name" value="TM_PBP2"/>
    <property type="match status" value="1"/>
</dbReference>
<evidence type="ECO:0000259" key="8">
    <source>
        <dbReference type="PROSITE" id="PS50928"/>
    </source>
</evidence>
<dbReference type="InterPro" id="IPR035906">
    <property type="entry name" value="MetI-like_sf"/>
</dbReference>
<keyword evidence="6 7" id="KW-0472">Membrane</keyword>
<dbReference type="GO" id="GO:0005886">
    <property type="term" value="C:plasma membrane"/>
    <property type="evidence" value="ECO:0007669"/>
    <property type="project" value="UniProtKB-SubCell"/>
</dbReference>
<dbReference type="PROSITE" id="PS50928">
    <property type="entry name" value="ABC_TM1"/>
    <property type="match status" value="1"/>
</dbReference>
<sequence>MAATGYRRRLEQSASLLALLVVWLFATTVVAVVPSLPSPVEVLAALANTVTGPYYWEEVFRSTFRVYLSFVLAAVIGIPLGIAIGRSQVFADLTFPALEVLRPIPPIAWFPALTIILLSAENIVRFIIFLAAFFPILLNTIGGVRGIETEYAQAASSLGASSWQRLRHIVLPGALPSIYTGLVNAMGLAWVSLVAAELLSSSGIGYFIWNAFTAGAYPNIIVGMITVGVLGYASSTLVRWLGARQLPWMQGE</sequence>
<dbReference type="OrthoDB" id="50379at2157"/>
<dbReference type="PANTHER" id="PTHR30151:SF0">
    <property type="entry name" value="ABC TRANSPORTER PERMEASE PROTEIN MJ0413-RELATED"/>
    <property type="match status" value="1"/>
</dbReference>
<evidence type="ECO:0000256" key="6">
    <source>
        <dbReference type="ARBA" id="ARBA00023136"/>
    </source>
</evidence>
<organism evidence="9 10">
    <name type="scientific">Halococcus hamelinensis 100A6</name>
    <dbReference type="NCBI Taxonomy" id="1132509"/>
    <lineage>
        <taxon>Archaea</taxon>
        <taxon>Methanobacteriati</taxon>
        <taxon>Methanobacteriota</taxon>
        <taxon>Stenosarchaea group</taxon>
        <taxon>Halobacteria</taxon>
        <taxon>Halobacteriales</taxon>
        <taxon>Halococcaceae</taxon>
        <taxon>Halococcus</taxon>
    </lineage>
</organism>
<comment type="similarity">
    <text evidence="7">Belongs to the binding-protein-dependent transport system permease family.</text>
</comment>
<evidence type="ECO:0000256" key="1">
    <source>
        <dbReference type="ARBA" id="ARBA00004651"/>
    </source>
</evidence>
<evidence type="ECO:0000256" key="3">
    <source>
        <dbReference type="ARBA" id="ARBA00022475"/>
    </source>
</evidence>
<feature type="transmembrane region" description="Helical" evidence="7">
    <location>
        <begin position="216"/>
        <end position="241"/>
    </location>
</feature>
<keyword evidence="2 7" id="KW-0813">Transport</keyword>
<evidence type="ECO:0000256" key="7">
    <source>
        <dbReference type="RuleBase" id="RU363032"/>
    </source>
</evidence>
<evidence type="ECO:0000256" key="5">
    <source>
        <dbReference type="ARBA" id="ARBA00022989"/>
    </source>
</evidence>
<evidence type="ECO:0000256" key="4">
    <source>
        <dbReference type="ARBA" id="ARBA00022692"/>
    </source>
</evidence>
<dbReference type="eggNOG" id="arCOG00169">
    <property type="taxonomic scope" value="Archaea"/>
</dbReference>
<dbReference type="EMBL" id="AOMB01000029">
    <property type="protein sequence ID" value="EMA38551.1"/>
    <property type="molecule type" value="Genomic_DNA"/>
</dbReference>
<keyword evidence="10" id="KW-1185">Reference proteome</keyword>
<dbReference type="PANTHER" id="PTHR30151">
    <property type="entry name" value="ALKANE SULFONATE ABC TRANSPORTER-RELATED, MEMBRANE SUBUNIT"/>
    <property type="match status" value="1"/>
</dbReference>
<feature type="transmembrane region" description="Helical" evidence="7">
    <location>
        <begin position="64"/>
        <end position="84"/>
    </location>
</feature>
<evidence type="ECO:0000256" key="2">
    <source>
        <dbReference type="ARBA" id="ARBA00022448"/>
    </source>
</evidence>
<accession>M0LYQ1</accession>
<reference evidence="9 10" key="1">
    <citation type="journal article" date="2014" name="PLoS Genet.">
        <title>Phylogenetically driven sequencing of extremely halophilic archaea reveals strategies for static and dynamic osmo-response.</title>
        <authorList>
            <person name="Becker E.A."/>
            <person name="Seitzer P.M."/>
            <person name="Tritt A."/>
            <person name="Larsen D."/>
            <person name="Krusor M."/>
            <person name="Yao A.I."/>
            <person name="Wu D."/>
            <person name="Madern D."/>
            <person name="Eisen J.A."/>
            <person name="Darling A.E."/>
            <person name="Facciotti M.T."/>
        </authorList>
    </citation>
    <scope>NUCLEOTIDE SEQUENCE [LARGE SCALE GENOMIC DNA]</scope>
    <source>
        <strain evidence="9 10">100A6</strain>
    </source>
</reference>
<proteinExistence type="inferred from homology"/>
<name>M0LYQ1_9EURY</name>
<evidence type="ECO:0000313" key="9">
    <source>
        <dbReference type="EMBL" id="EMA38551.1"/>
    </source>
</evidence>
<dbReference type="Gene3D" id="1.10.3720.10">
    <property type="entry name" value="MetI-like"/>
    <property type="match status" value="1"/>
</dbReference>
<keyword evidence="5 7" id="KW-1133">Transmembrane helix</keyword>
<feature type="domain" description="ABC transmembrane type-1" evidence="8">
    <location>
        <begin position="59"/>
        <end position="238"/>
    </location>
</feature>
<dbReference type="Proteomes" id="UP000011566">
    <property type="component" value="Unassembled WGS sequence"/>
</dbReference>
<gene>
    <name evidence="9" type="ORF">C447_09152</name>
</gene>
<dbReference type="Pfam" id="PF00528">
    <property type="entry name" value="BPD_transp_1"/>
    <property type="match status" value="1"/>
</dbReference>